<sequence length="542" mass="60201">MMKKFLTGLAGCLLPLLACAQMQFDVVVYGGTPGGIAAAIQVAKMGKSVALIETTAHVGGIMTNGLGVTDIDSQQAFQNSVSVGGLALEYYRRIAKVYGRTEEFETAWRTRTKKHALWSHEPGVGEKVLMDWLSEHKVQVFTRTRLVEKRNAVSKKGTAITRIRMEGGKTFSAGVFIDATYEGDLLAAAGISTVIGRESNAQYNETLNGIRGETTHAQFKVKVDPYKIPGQPESGLIPTIQPGAIGTPGAADKHLQAYCFRAVLTPVPENRVPFRKPPGYDRNSYEIYIRYLEAGGHLLWPWVSVPNSKSDLGAWHDLSHNLYGMNVDYPGGNYATRQRVLNEHRLFTEGLFYFLANDTAVLRLAPDMQKEWASWGLAKDEFTDNGNWPHQFYVRDARRMVSDYVITEHHILKPDPTPVEDPVGVAFWPPDVHSVRRIVHEGYAYNEGFVFEPYGNWRPLPVAYRALVPRKSECTNLLTPTCPSSSHIAYGAIRLEWTFMVLGQSAATAAVMALETRVNVQDVDYGQLKARLLGQGQVLELP</sequence>
<keyword evidence="5" id="KW-0411">Iron-sulfur</keyword>
<dbReference type="Gene3D" id="3.50.50.60">
    <property type="entry name" value="FAD/NAD(P)-binding domain"/>
    <property type="match status" value="1"/>
</dbReference>
<keyword evidence="3" id="KW-0560">Oxidoreductase</keyword>
<dbReference type="Proteomes" id="UP001485459">
    <property type="component" value="Chromosome"/>
</dbReference>
<evidence type="ECO:0000256" key="6">
    <source>
        <dbReference type="SAM" id="SignalP"/>
    </source>
</evidence>
<evidence type="ECO:0000256" key="2">
    <source>
        <dbReference type="ARBA" id="ARBA00022723"/>
    </source>
</evidence>
<dbReference type="InterPro" id="IPR036188">
    <property type="entry name" value="FAD/NAD-bd_sf"/>
</dbReference>
<evidence type="ECO:0000256" key="5">
    <source>
        <dbReference type="ARBA" id="ARBA00023014"/>
    </source>
</evidence>
<protein>
    <submittedName>
        <fullName evidence="7">FAD-dependent oxidoreductase</fullName>
    </submittedName>
</protein>
<feature type="chain" id="PRO_5045978068" evidence="6">
    <location>
        <begin position="21"/>
        <end position="542"/>
    </location>
</feature>
<dbReference type="EMBL" id="CP149822">
    <property type="protein sequence ID" value="WZN42770.1"/>
    <property type="molecule type" value="Genomic_DNA"/>
</dbReference>
<dbReference type="InterPro" id="IPR039650">
    <property type="entry name" value="HdrA-like"/>
</dbReference>
<feature type="signal peptide" evidence="6">
    <location>
        <begin position="1"/>
        <end position="20"/>
    </location>
</feature>
<keyword evidence="8" id="KW-1185">Reference proteome</keyword>
<gene>
    <name evidence="7" type="ORF">WJU16_06945</name>
</gene>
<keyword evidence="6" id="KW-0732">Signal</keyword>
<dbReference type="SUPFAM" id="SSF51905">
    <property type="entry name" value="FAD/NAD(P)-binding domain"/>
    <property type="match status" value="1"/>
</dbReference>
<evidence type="ECO:0000313" key="8">
    <source>
        <dbReference type="Proteomes" id="UP001485459"/>
    </source>
</evidence>
<dbReference type="PANTHER" id="PTHR43498:SF1">
    <property type="entry name" value="COB--COM HETERODISULFIDE REDUCTASE IRON-SULFUR SUBUNIT A"/>
    <property type="match status" value="1"/>
</dbReference>
<evidence type="ECO:0000313" key="7">
    <source>
        <dbReference type="EMBL" id="WZN42770.1"/>
    </source>
</evidence>
<dbReference type="RefSeq" id="WP_341837600.1">
    <property type="nucleotide sequence ID" value="NZ_CP149822.1"/>
</dbReference>
<keyword evidence="1" id="KW-0004">4Fe-4S</keyword>
<keyword evidence="4" id="KW-0408">Iron</keyword>
<keyword evidence="2" id="KW-0479">Metal-binding</keyword>
<name>A0ABZ2YU33_9BACT</name>
<reference evidence="8" key="1">
    <citation type="submission" date="2024-03" db="EMBL/GenBank/DDBJ databases">
        <title>Chitinophaga horti sp. nov., isolated from garden soil.</title>
        <authorList>
            <person name="Lee D.S."/>
            <person name="Han D.M."/>
            <person name="Baek J.H."/>
            <person name="Choi D.G."/>
            <person name="Jeon J.H."/>
            <person name="Jeon C.O."/>
        </authorList>
    </citation>
    <scope>NUCLEOTIDE SEQUENCE [LARGE SCALE GENOMIC DNA]</scope>
    <source>
        <strain evidence="8">GPA1</strain>
    </source>
</reference>
<evidence type="ECO:0000256" key="1">
    <source>
        <dbReference type="ARBA" id="ARBA00022485"/>
    </source>
</evidence>
<proteinExistence type="predicted"/>
<dbReference type="PANTHER" id="PTHR43498">
    <property type="entry name" value="FERREDOXIN:COB-COM HETERODISULFIDE REDUCTASE SUBUNIT A"/>
    <property type="match status" value="1"/>
</dbReference>
<dbReference type="Pfam" id="PF12831">
    <property type="entry name" value="FAD_oxidored"/>
    <property type="match status" value="1"/>
</dbReference>
<accession>A0ABZ2YU33</accession>
<evidence type="ECO:0000256" key="3">
    <source>
        <dbReference type="ARBA" id="ARBA00023002"/>
    </source>
</evidence>
<evidence type="ECO:0000256" key="4">
    <source>
        <dbReference type="ARBA" id="ARBA00023004"/>
    </source>
</evidence>
<organism evidence="7 8">
    <name type="scientific">Chitinophaga pollutisoli</name>
    <dbReference type="NCBI Taxonomy" id="3133966"/>
    <lineage>
        <taxon>Bacteria</taxon>
        <taxon>Pseudomonadati</taxon>
        <taxon>Bacteroidota</taxon>
        <taxon>Chitinophagia</taxon>
        <taxon>Chitinophagales</taxon>
        <taxon>Chitinophagaceae</taxon>
        <taxon>Chitinophaga</taxon>
    </lineage>
</organism>